<dbReference type="eggNOG" id="ENOG502SE28">
    <property type="taxonomic scope" value="Eukaryota"/>
</dbReference>
<evidence type="ECO:0000313" key="6">
    <source>
        <dbReference type="Proteomes" id="UP000007264"/>
    </source>
</evidence>
<keyword evidence="1" id="KW-0175">Coiled coil</keyword>
<reference evidence="5 6" key="1">
    <citation type="journal article" date="2012" name="Genome Biol.">
        <title>The genome of the polar eukaryotic microalga coccomyxa subellipsoidea reveals traits of cold adaptation.</title>
        <authorList>
            <person name="Blanc G."/>
            <person name="Agarkova I."/>
            <person name="Grimwood J."/>
            <person name="Kuo A."/>
            <person name="Brueggeman A."/>
            <person name="Dunigan D."/>
            <person name="Gurnon J."/>
            <person name="Ladunga I."/>
            <person name="Lindquist E."/>
            <person name="Lucas S."/>
            <person name="Pangilinan J."/>
            <person name="Proschold T."/>
            <person name="Salamov A."/>
            <person name="Schmutz J."/>
            <person name="Weeks D."/>
            <person name="Yamada T."/>
            <person name="Claverie J.M."/>
            <person name="Grigoriev I."/>
            <person name="Van Etten J."/>
            <person name="Lomsadze A."/>
            <person name="Borodovsky M."/>
        </authorList>
    </citation>
    <scope>NUCLEOTIDE SEQUENCE [LARGE SCALE GENOMIC DNA]</scope>
    <source>
        <strain evidence="5 6">C-169</strain>
    </source>
</reference>
<dbReference type="InterPro" id="IPR013253">
    <property type="entry name" value="Spc7_domain"/>
</dbReference>
<dbReference type="PANTHER" id="PTHR16520:SF3">
    <property type="entry name" value="KINETOCHORE SCAFFOLD 1"/>
    <property type="match status" value="1"/>
</dbReference>
<feature type="region of interest" description="Disordered" evidence="2">
    <location>
        <begin position="428"/>
        <end position="501"/>
    </location>
</feature>
<dbReference type="EMBL" id="AGSI01000005">
    <property type="protein sequence ID" value="EIE24832.1"/>
    <property type="molecule type" value="Genomic_DNA"/>
</dbReference>
<dbReference type="RefSeq" id="XP_005649376.1">
    <property type="nucleotide sequence ID" value="XM_005649319.1"/>
</dbReference>
<evidence type="ECO:0000256" key="2">
    <source>
        <dbReference type="SAM" id="MobiDB-lite"/>
    </source>
</evidence>
<dbReference type="Pfam" id="PF18210">
    <property type="entry name" value="Knl1_RWD_C"/>
    <property type="match status" value="1"/>
</dbReference>
<feature type="compositionally biased region" description="Basic residues" evidence="2">
    <location>
        <begin position="52"/>
        <end position="65"/>
    </location>
</feature>
<keyword evidence="6" id="KW-1185">Reference proteome</keyword>
<dbReference type="GO" id="GO:0005634">
    <property type="term" value="C:nucleus"/>
    <property type="evidence" value="ECO:0007669"/>
    <property type="project" value="TreeGrafter"/>
</dbReference>
<feature type="region of interest" description="Disordered" evidence="2">
    <location>
        <begin position="527"/>
        <end position="552"/>
    </location>
</feature>
<feature type="coiled-coil region" evidence="1">
    <location>
        <begin position="1082"/>
        <end position="1112"/>
    </location>
</feature>
<feature type="coiled-coil region" evidence="1">
    <location>
        <begin position="1009"/>
        <end position="1039"/>
    </location>
</feature>
<dbReference type="Proteomes" id="UP000007264">
    <property type="component" value="Unassembled WGS sequence"/>
</dbReference>
<dbReference type="GO" id="GO:0034501">
    <property type="term" value="P:protein localization to kinetochore"/>
    <property type="evidence" value="ECO:0007669"/>
    <property type="project" value="InterPro"/>
</dbReference>
<feature type="region of interest" description="Disordered" evidence="2">
    <location>
        <begin position="44"/>
        <end position="116"/>
    </location>
</feature>
<feature type="compositionally biased region" description="Polar residues" evidence="2">
    <location>
        <begin position="242"/>
        <end position="256"/>
    </location>
</feature>
<gene>
    <name evidence="5" type="ORF">COCSUDRAFT_46964</name>
</gene>
<dbReference type="PANTHER" id="PTHR16520">
    <property type="entry name" value="KINETOCHORE SCAFFOLD 1"/>
    <property type="match status" value="1"/>
</dbReference>
<accession>I0Z2G3</accession>
<dbReference type="Pfam" id="PF08317">
    <property type="entry name" value="Spc7"/>
    <property type="match status" value="1"/>
</dbReference>
<feature type="domain" description="Spc7 kinetochore protein" evidence="3">
    <location>
        <begin position="873"/>
        <end position="1039"/>
    </location>
</feature>
<feature type="coiled-coil region" evidence="1">
    <location>
        <begin position="921"/>
        <end position="948"/>
    </location>
</feature>
<feature type="compositionally biased region" description="Basic and acidic residues" evidence="2">
    <location>
        <begin position="429"/>
        <end position="441"/>
    </location>
</feature>
<dbReference type="GeneID" id="17042833"/>
<feature type="region of interest" description="Disordered" evidence="2">
    <location>
        <begin position="242"/>
        <end position="292"/>
    </location>
</feature>
<evidence type="ECO:0000313" key="5">
    <source>
        <dbReference type="EMBL" id="EIE24832.1"/>
    </source>
</evidence>
<proteinExistence type="predicted"/>
<dbReference type="OrthoDB" id="512055at2759"/>
<dbReference type="InterPro" id="IPR037388">
    <property type="entry name" value="Blinkin"/>
</dbReference>
<feature type="compositionally biased region" description="Basic and acidic residues" evidence="2">
    <location>
        <begin position="74"/>
        <end position="104"/>
    </location>
</feature>
<comment type="caution">
    <text evidence="5">The sequence shown here is derived from an EMBL/GenBank/DDBJ whole genome shotgun (WGS) entry which is preliminary data.</text>
</comment>
<evidence type="ECO:0000259" key="4">
    <source>
        <dbReference type="Pfam" id="PF18210"/>
    </source>
</evidence>
<dbReference type="GO" id="GO:0008608">
    <property type="term" value="P:attachment of spindle microtubules to kinetochore"/>
    <property type="evidence" value="ECO:0007669"/>
    <property type="project" value="InterPro"/>
</dbReference>
<feature type="domain" description="Knl1 C-terminal RWD" evidence="4">
    <location>
        <begin position="1086"/>
        <end position="1224"/>
    </location>
</feature>
<protein>
    <submittedName>
        <fullName evidence="5">Uncharacterized protein</fullName>
    </submittedName>
</protein>
<dbReference type="STRING" id="574566.I0Z2G3"/>
<dbReference type="KEGG" id="csl:COCSUDRAFT_46964"/>
<evidence type="ECO:0000256" key="1">
    <source>
        <dbReference type="SAM" id="Coils"/>
    </source>
</evidence>
<feature type="region of interest" description="Disordered" evidence="2">
    <location>
        <begin position="1"/>
        <end position="32"/>
    </location>
</feature>
<feature type="compositionally biased region" description="Low complexity" evidence="2">
    <location>
        <begin position="528"/>
        <end position="543"/>
    </location>
</feature>
<feature type="region of interest" description="Disordered" evidence="2">
    <location>
        <begin position="798"/>
        <end position="866"/>
    </location>
</feature>
<name>I0Z2G3_COCSC</name>
<feature type="region of interest" description="Disordered" evidence="2">
    <location>
        <begin position="686"/>
        <end position="737"/>
    </location>
</feature>
<organism evidence="5 6">
    <name type="scientific">Coccomyxa subellipsoidea (strain C-169)</name>
    <name type="common">Green microalga</name>
    <dbReference type="NCBI Taxonomy" id="574566"/>
    <lineage>
        <taxon>Eukaryota</taxon>
        <taxon>Viridiplantae</taxon>
        <taxon>Chlorophyta</taxon>
        <taxon>core chlorophytes</taxon>
        <taxon>Trebouxiophyceae</taxon>
        <taxon>Trebouxiophyceae incertae sedis</taxon>
        <taxon>Coccomyxaceae</taxon>
        <taxon>Coccomyxa</taxon>
        <taxon>Coccomyxa subellipsoidea</taxon>
    </lineage>
</organism>
<evidence type="ECO:0000259" key="3">
    <source>
        <dbReference type="Pfam" id="PF08317"/>
    </source>
</evidence>
<sequence length="1382" mass="145831">MAEGIHASPFAFEKENLGQTPTKIDAAGKAPGSILKRERAVLGDLAPVSKHTSTKRQKKGSRLANRRVSFAPDDQLKTMHLYTKDDERQATPEKAHVPEPDHQPFPEQDLTDGMGNTSMPVYGLDSWNQELQALSPLDSFASPSAVSMELTDISQEYDYAQNDDLSHNLTGESVDRTKGMPETISVNSLRGITEGVPGLAELVEADAAEDEYLSRLHRGMGHAPALTPLTEETEADLRSSSYIRGASTTGLQSTLGQGERDRMSSSFAPRADETEDMSLNSVSGAAGAEDGGTTVHSTGAFSSLGYTKVLEGGVHPAWGVAANDTGLLGPVAAGALDSPGAGFGGAAARPGGAAVPGGQQVNKWGFVPGDEDTTDLDLERNGLAVMGDLTYRHVFGGNDTTGEVTNRQLPANDTTDDSLFVQLQSHAVQETEHAVDTRPLEDATNASGYGQEEEAMEAPGYALPVFEDAPASPMQAPSPVEPAEAPQEESGEGFGAHAGFGSTVRRRRSSIADLTGRLLIDDMDDESAPLAAAPPNSPLNDSSGAKGTGKDMTTGLLLEDITPPADGADDGPLGELRRRLTLLQGPQARPLPSAPLIVTHNMHSSGPWRFSAPTTVSQKPMETSEFGRQDSSGPHTLGMLHASTTQLLATRSHLPAAAAHVPAPAAAAMLADLTATSAVAEWAPAAADDNDISGDAGAELEMTPPPRTPAAQPQVDMQAEAGREATQGGNSPDLLADQSLDDLEVPSELPSQWGPALVGGETPLRSLLPGGPLLARTPPPSFHGRQGSAMKISVRPTPMRALPSPSPSPSPVPAASQVSYPMPEVDTRELDRIPGGPKLARTPIGSVHSRAPSPRQLPPSPQLQDHTMSPMQQDFLKEVDLQFLDHMRRGTSINFADLASDPPPANLQDAYKLLFLTAPAVGEMEESIRTLRETIASAKETIADKEALIGKHNPRLFQTLQTSDAAEVEGIKAGVAVLKRVCRQRTTVAWKDWRHSVEEQKRVALQDHQARLKEDLAFLASALQQARQLKQAAATAAAEALAAAQTHTAAHRAEAERRQRLSALMGSLQALQLDNQGRAARKAASEQRLSSLQAELRALREQRAALEAARAADAAAQAGQSADNLSEASAEAFLSKVEEMDILSGCVGWQLEAVHSGSEDIPCIRELCLRIGPLFRLRLQLPASGTNKCCAHLELVSTDVCPSNSPCSLLKTTLTFAPFTCAEEAPAVPHIQRQAARISDAAEEAVALRLDFPRLASVTAGPDGALYLAFLNLAAETKFSATLRLGPEMFDGEVACDARVHFPGPARLTEAAVRVAVNSAPAGYGRLRAICAALSALADARQPAAADAAAAGCAAEAAADETAPLHVFSNPLYSVNTPKQIC</sequence>
<dbReference type="InterPro" id="IPR040850">
    <property type="entry name" value="Knl1_RWD_C"/>
</dbReference>